<sequence>MQSKLVFLVGHDTNIETLAGLLNLHWLLDEPSADPTSTGDALVFELYGDAQNSQFMVRAYYVSQSMMQMRNTTPLDLDHPPAMAPIAIPGCSDGSDANACPLDRFACIVQRSTAAEEHP</sequence>
<accession>A0ABS2KFE9</accession>
<name>A0ABS2KFE9_9GAMM</name>
<dbReference type="Proteomes" id="UP001430193">
    <property type="component" value="Unassembled WGS sequence"/>
</dbReference>
<organism evidence="1 2">
    <name type="scientific">Dyella mobilis</name>
    <dbReference type="NCBI Taxonomy" id="1849582"/>
    <lineage>
        <taxon>Bacteria</taxon>
        <taxon>Pseudomonadati</taxon>
        <taxon>Pseudomonadota</taxon>
        <taxon>Gammaproteobacteria</taxon>
        <taxon>Lysobacterales</taxon>
        <taxon>Rhodanobacteraceae</taxon>
        <taxon>Dyella</taxon>
    </lineage>
</organism>
<keyword evidence="2" id="KW-1185">Reference proteome</keyword>
<protein>
    <recommendedName>
        <fullName evidence="3">Histidine-type phosphatase</fullName>
    </recommendedName>
</protein>
<evidence type="ECO:0000313" key="2">
    <source>
        <dbReference type="Proteomes" id="UP001430193"/>
    </source>
</evidence>
<evidence type="ECO:0008006" key="3">
    <source>
        <dbReference type="Google" id="ProtNLM"/>
    </source>
</evidence>
<dbReference type="Gene3D" id="3.40.50.1240">
    <property type="entry name" value="Phosphoglycerate mutase-like"/>
    <property type="match status" value="1"/>
</dbReference>
<dbReference type="SUPFAM" id="SSF53254">
    <property type="entry name" value="Phosphoglycerate mutase-like"/>
    <property type="match status" value="1"/>
</dbReference>
<dbReference type="EMBL" id="JADIKF010000038">
    <property type="protein sequence ID" value="MBM7129891.1"/>
    <property type="molecule type" value="Genomic_DNA"/>
</dbReference>
<dbReference type="InterPro" id="IPR029033">
    <property type="entry name" value="His_PPase_superfam"/>
</dbReference>
<reference evidence="1" key="1">
    <citation type="submission" date="2020-10" db="EMBL/GenBank/DDBJ databases">
        <title>Phylogeny of dyella-like bacteria.</title>
        <authorList>
            <person name="Fu J."/>
        </authorList>
    </citation>
    <scope>NUCLEOTIDE SEQUENCE</scope>
    <source>
        <strain evidence="1">DHON07</strain>
    </source>
</reference>
<gene>
    <name evidence="1" type="ORF">ISS99_10160</name>
</gene>
<proteinExistence type="predicted"/>
<evidence type="ECO:0000313" key="1">
    <source>
        <dbReference type="EMBL" id="MBM7129891.1"/>
    </source>
</evidence>
<comment type="caution">
    <text evidence="1">The sequence shown here is derived from an EMBL/GenBank/DDBJ whole genome shotgun (WGS) entry which is preliminary data.</text>
</comment>